<comment type="caution">
    <text evidence="1">The sequence shown here is derived from an EMBL/GenBank/DDBJ whole genome shotgun (WGS) entry which is preliminary data.</text>
</comment>
<dbReference type="EMBL" id="QTSX02001426">
    <property type="protein sequence ID" value="KAJ9082640.1"/>
    <property type="molecule type" value="Genomic_DNA"/>
</dbReference>
<keyword evidence="2" id="KW-1185">Reference proteome</keyword>
<organism evidence="1 2">
    <name type="scientific">Entomophthora muscae</name>
    <dbReference type="NCBI Taxonomy" id="34485"/>
    <lineage>
        <taxon>Eukaryota</taxon>
        <taxon>Fungi</taxon>
        <taxon>Fungi incertae sedis</taxon>
        <taxon>Zoopagomycota</taxon>
        <taxon>Entomophthoromycotina</taxon>
        <taxon>Entomophthoromycetes</taxon>
        <taxon>Entomophthorales</taxon>
        <taxon>Entomophthoraceae</taxon>
        <taxon>Entomophthora</taxon>
    </lineage>
</organism>
<sequence>MQAKLAPEAGSKPHQLVASKAGAQEACHPQEEPSLEDADWSREPIYRPRNWLLAAAKLNLSQAAVGVLQYKLPGWEAQGPMELQGRSADLLSQAVKV</sequence>
<evidence type="ECO:0000313" key="1">
    <source>
        <dbReference type="EMBL" id="KAJ9082640.1"/>
    </source>
</evidence>
<proteinExistence type="predicted"/>
<name>A0ACC2U735_9FUNG</name>
<gene>
    <name evidence="1" type="ORF">DSO57_1002586</name>
</gene>
<accession>A0ACC2U735</accession>
<evidence type="ECO:0000313" key="2">
    <source>
        <dbReference type="Proteomes" id="UP001165960"/>
    </source>
</evidence>
<protein>
    <submittedName>
        <fullName evidence="1">Uncharacterized protein</fullName>
    </submittedName>
</protein>
<dbReference type="Proteomes" id="UP001165960">
    <property type="component" value="Unassembled WGS sequence"/>
</dbReference>
<reference evidence="1" key="1">
    <citation type="submission" date="2022-04" db="EMBL/GenBank/DDBJ databases">
        <title>Genome of the entomopathogenic fungus Entomophthora muscae.</title>
        <authorList>
            <person name="Elya C."/>
            <person name="Lovett B.R."/>
            <person name="Lee E."/>
            <person name="Macias A.M."/>
            <person name="Hajek A.E."/>
            <person name="De Bivort B.L."/>
            <person name="Kasson M.T."/>
            <person name="De Fine Licht H.H."/>
            <person name="Stajich J.E."/>
        </authorList>
    </citation>
    <scope>NUCLEOTIDE SEQUENCE</scope>
    <source>
        <strain evidence="1">Berkeley</strain>
    </source>
</reference>